<reference evidence="10" key="1">
    <citation type="journal article" date="2010" name="Nat. Biotechnol.">
        <title>Draft genome sequence of the oilseed species Ricinus communis.</title>
        <authorList>
            <person name="Chan A.P."/>
            <person name="Crabtree J."/>
            <person name="Zhao Q."/>
            <person name="Lorenzi H."/>
            <person name="Orvis J."/>
            <person name="Puiu D."/>
            <person name="Melake-Berhan A."/>
            <person name="Jones K.M."/>
            <person name="Redman J."/>
            <person name="Chen G."/>
            <person name="Cahoon E.B."/>
            <person name="Gedil M."/>
            <person name="Stanke M."/>
            <person name="Haas B.J."/>
            <person name="Wortman J.R."/>
            <person name="Fraser-Liggett C.M."/>
            <person name="Ravel J."/>
            <person name="Rabinowicz P.D."/>
        </authorList>
    </citation>
    <scope>NUCLEOTIDE SEQUENCE [LARGE SCALE GENOMIC DNA]</scope>
    <source>
        <strain evidence="10">cv. Hale</strain>
    </source>
</reference>
<dbReference type="GO" id="GO:0016020">
    <property type="term" value="C:membrane"/>
    <property type="evidence" value="ECO:0007669"/>
    <property type="project" value="UniProtKB-SubCell"/>
</dbReference>
<evidence type="ECO:0000256" key="5">
    <source>
        <dbReference type="ARBA" id="ARBA00023136"/>
    </source>
</evidence>
<gene>
    <name evidence="9" type="ORF">RCOM_2144820</name>
</gene>
<dbReference type="EMBL" id="EQ981822">
    <property type="protein sequence ID" value="EEF24591.1"/>
    <property type="molecule type" value="Genomic_DNA"/>
</dbReference>
<keyword evidence="5 7" id="KW-0472">Membrane</keyword>
<organism evidence="9 10">
    <name type="scientific">Ricinus communis</name>
    <name type="common">Castor bean</name>
    <dbReference type="NCBI Taxonomy" id="3988"/>
    <lineage>
        <taxon>Eukaryota</taxon>
        <taxon>Viridiplantae</taxon>
        <taxon>Streptophyta</taxon>
        <taxon>Embryophyta</taxon>
        <taxon>Tracheophyta</taxon>
        <taxon>Spermatophyta</taxon>
        <taxon>Magnoliopsida</taxon>
        <taxon>eudicotyledons</taxon>
        <taxon>Gunneridae</taxon>
        <taxon>Pentapetalae</taxon>
        <taxon>rosids</taxon>
        <taxon>fabids</taxon>
        <taxon>Malpighiales</taxon>
        <taxon>Euphorbiaceae</taxon>
        <taxon>Acalyphoideae</taxon>
        <taxon>Acalypheae</taxon>
        <taxon>Ricinus</taxon>
    </lineage>
</organism>
<protein>
    <submittedName>
        <fullName evidence="9">Small-conductance mechanosensitive channel, putative</fullName>
    </submittedName>
</protein>
<evidence type="ECO:0000256" key="6">
    <source>
        <dbReference type="ARBA" id="ARBA00023303"/>
    </source>
</evidence>
<evidence type="ECO:0000313" key="10">
    <source>
        <dbReference type="Proteomes" id="UP000008311"/>
    </source>
</evidence>
<keyword evidence="4" id="KW-0813">Transport</keyword>
<comment type="subcellular location">
    <subcellularLocation>
        <location evidence="1">Membrane</location>
    </subcellularLocation>
</comment>
<sequence length="143" mass="15120">MGARLLSLALDTLLLPQTWRRQRLFSDVFGAVVFLAAAVAALGFVLELPVRGLVATSGALAIVLGLAIQSTLSDVFAGIVINTTEPYHIGNWVIIDGVEGKVLEMNWRATHLLTSQGNIVIVPNAVAAKAKITNSSRPPALHG</sequence>
<dbReference type="PANTHER" id="PTHR30566">
    <property type="entry name" value="YNAI-RELATED MECHANOSENSITIVE ION CHANNEL"/>
    <property type="match status" value="1"/>
</dbReference>
<keyword evidence="6" id="KW-0407">Ion channel</keyword>
<feature type="non-terminal residue" evidence="9">
    <location>
        <position position="143"/>
    </location>
</feature>
<dbReference type="AlphaFoldDB" id="B9THS1"/>
<evidence type="ECO:0000259" key="8">
    <source>
        <dbReference type="Pfam" id="PF00924"/>
    </source>
</evidence>
<keyword evidence="4" id="KW-0406">Ion transport</keyword>
<accession>B9THS1</accession>
<evidence type="ECO:0000256" key="3">
    <source>
        <dbReference type="ARBA" id="ARBA00022989"/>
    </source>
</evidence>
<evidence type="ECO:0000256" key="2">
    <source>
        <dbReference type="ARBA" id="ARBA00022692"/>
    </source>
</evidence>
<dbReference type="SUPFAM" id="SSF50182">
    <property type="entry name" value="Sm-like ribonucleoproteins"/>
    <property type="match status" value="1"/>
</dbReference>
<dbReference type="Gene3D" id="2.30.30.60">
    <property type="match status" value="1"/>
</dbReference>
<name>B9THS1_RICCO</name>
<dbReference type="PANTHER" id="PTHR30566:SF5">
    <property type="entry name" value="MECHANOSENSITIVE ION CHANNEL PROTEIN 1, MITOCHONDRIAL-RELATED"/>
    <property type="match status" value="1"/>
</dbReference>
<feature type="domain" description="Mechanosensitive ion channel MscS" evidence="8">
    <location>
        <begin position="71"/>
        <end position="137"/>
    </location>
</feature>
<dbReference type="Proteomes" id="UP000008311">
    <property type="component" value="Unassembled WGS sequence"/>
</dbReference>
<evidence type="ECO:0000256" key="1">
    <source>
        <dbReference type="ARBA" id="ARBA00004370"/>
    </source>
</evidence>
<dbReference type="InParanoid" id="B9THS1"/>
<dbReference type="eggNOG" id="ENOG502S9X2">
    <property type="taxonomic scope" value="Eukaryota"/>
</dbReference>
<evidence type="ECO:0000256" key="7">
    <source>
        <dbReference type="SAM" id="Phobius"/>
    </source>
</evidence>
<evidence type="ECO:0000256" key="4">
    <source>
        <dbReference type="ARBA" id="ARBA00023065"/>
    </source>
</evidence>
<keyword evidence="3 7" id="KW-1133">Transmembrane helix</keyword>
<keyword evidence="10" id="KW-1185">Reference proteome</keyword>
<dbReference type="InterPro" id="IPR006685">
    <property type="entry name" value="MscS_channel_2nd"/>
</dbReference>
<feature type="transmembrane region" description="Helical" evidence="7">
    <location>
        <begin position="58"/>
        <end position="81"/>
    </location>
</feature>
<dbReference type="Pfam" id="PF00924">
    <property type="entry name" value="MS_channel_2nd"/>
    <property type="match status" value="1"/>
</dbReference>
<feature type="transmembrane region" description="Helical" evidence="7">
    <location>
        <begin position="24"/>
        <end position="46"/>
    </location>
</feature>
<dbReference type="GO" id="GO:0034220">
    <property type="term" value="P:monoatomic ion transmembrane transport"/>
    <property type="evidence" value="ECO:0007669"/>
    <property type="project" value="UniProtKB-KW"/>
</dbReference>
<dbReference type="InterPro" id="IPR010920">
    <property type="entry name" value="LSM_dom_sf"/>
</dbReference>
<evidence type="ECO:0000313" key="9">
    <source>
        <dbReference type="EMBL" id="EEF24591.1"/>
    </source>
</evidence>
<dbReference type="Gene3D" id="1.10.287.1260">
    <property type="match status" value="1"/>
</dbReference>
<proteinExistence type="predicted"/>
<keyword evidence="2 7" id="KW-0812">Transmembrane</keyword>
<dbReference type="InterPro" id="IPR023408">
    <property type="entry name" value="MscS_beta-dom_sf"/>
</dbReference>